<protein>
    <submittedName>
        <fullName evidence="1">Uncharacterized protein</fullName>
    </submittedName>
</protein>
<accession>A0A5C3QQ78</accession>
<name>A0A5C3QQ78_9AGAR</name>
<dbReference type="Proteomes" id="UP000305067">
    <property type="component" value="Unassembled WGS sequence"/>
</dbReference>
<dbReference type="EMBL" id="ML178821">
    <property type="protein sequence ID" value="TFL02970.1"/>
    <property type="molecule type" value="Genomic_DNA"/>
</dbReference>
<gene>
    <name evidence="1" type="ORF">BDV98DRAFT_643822</name>
</gene>
<keyword evidence="2" id="KW-1185">Reference proteome</keyword>
<sequence>MRTGNVRQGKLYVRLRNQGAFEGLCQHDPVPQVVGRMTEDAPFMADLRYDPRHTPLGVVTLVQVSLVAASEAQDPGQDLERYRIERGNGCVHIDHICKRRVNERVRSRGKKNHEQCAEVAQAVIGEKLVRWWFKKIKAAASDPRAVKKHRGALCLHFIIR</sequence>
<organism evidence="1 2">
    <name type="scientific">Pterulicium gracile</name>
    <dbReference type="NCBI Taxonomy" id="1884261"/>
    <lineage>
        <taxon>Eukaryota</taxon>
        <taxon>Fungi</taxon>
        <taxon>Dikarya</taxon>
        <taxon>Basidiomycota</taxon>
        <taxon>Agaricomycotina</taxon>
        <taxon>Agaricomycetes</taxon>
        <taxon>Agaricomycetidae</taxon>
        <taxon>Agaricales</taxon>
        <taxon>Pleurotineae</taxon>
        <taxon>Pterulaceae</taxon>
        <taxon>Pterulicium</taxon>
    </lineage>
</organism>
<reference evidence="1 2" key="1">
    <citation type="journal article" date="2019" name="Nat. Ecol. Evol.">
        <title>Megaphylogeny resolves global patterns of mushroom evolution.</title>
        <authorList>
            <person name="Varga T."/>
            <person name="Krizsan K."/>
            <person name="Foldi C."/>
            <person name="Dima B."/>
            <person name="Sanchez-Garcia M."/>
            <person name="Sanchez-Ramirez S."/>
            <person name="Szollosi G.J."/>
            <person name="Szarkandi J.G."/>
            <person name="Papp V."/>
            <person name="Albert L."/>
            <person name="Andreopoulos W."/>
            <person name="Angelini C."/>
            <person name="Antonin V."/>
            <person name="Barry K.W."/>
            <person name="Bougher N.L."/>
            <person name="Buchanan P."/>
            <person name="Buyck B."/>
            <person name="Bense V."/>
            <person name="Catcheside P."/>
            <person name="Chovatia M."/>
            <person name="Cooper J."/>
            <person name="Damon W."/>
            <person name="Desjardin D."/>
            <person name="Finy P."/>
            <person name="Geml J."/>
            <person name="Haridas S."/>
            <person name="Hughes K."/>
            <person name="Justo A."/>
            <person name="Karasinski D."/>
            <person name="Kautmanova I."/>
            <person name="Kiss B."/>
            <person name="Kocsube S."/>
            <person name="Kotiranta H."/>
            <person name="LaButti K.M."/>
            <person name="Lechner B.E."/>
            <person name="Liimatainen K."/>
            <person name="Lipzen A."/>
            <person name="Lukacs Z."/>
            <person name="Mihaltcheva S."/>
            <person name="Morgado L.N."/>
            <person name="Niskanen T."/>
            <person name="Noordeloos M.E."/>
            <person name="Ohm R.A."/>
            <person name="Ortiz-Santana B."/>
            <person name="Ovrebo C."/>
            <person name="Racz N."/>
            <person name="Riley R."/>
            <person name="Savchenko A."/>
            <person name="Shiryaev A."/>
            <person name="Soop K."/>
            <person name="Spirin V."/>
            <person name="Szebenyi C."/>
            <person name="Tomsovsky M."/>
            <person name="Tulloss R.E."/>
            <person name="Uehling J."/>
            <person name="Grigoriev I.V."/>
            <person name="Vagvolgyi C."/>
            <person name="Papp T."/>
            <person name="Martin F.M."/>
            <person name="Miettinen O."/>
            <person name="Hibbett D.S."/>
            <person name="Nagy L.G."/>
        </authorList>
    </citation>
    <scope>NUCLEOTIDE SEQUENCE [LARGE SCALE GENOMIC DNA]</scope>
    <source>
        <strain evidence="1 2">CBS 309.79</strain>
    </source>
</reference>
<proteinExistence type="predicted"/>
<evidence type="ECO:0000313" key="2">
    <source>
        <dbReference type="Proteomes" id="UP000305067"/>
    </source>
</evidence>
<evidence type="ECO:0000313" key="1">
    <source>
        <dbReference type="EMBL" id="TFL02970.1"/>
    </source>
</evidence>
<dbReference type="AlphaFoldDB" id="A0A5C3QQ78"/>